<evidence type="ECO:0000313" key="6">
    <source>
        <dbReference type="RefSeq" id="XP_026283421.1"/>
    </source>
</evidence>
<keyword evidence="2 4" id="KW-0143">Chaperone</keyword>
<keyword evidence="6" id="KW-0647">Proteasome</keyword>
<dbReference type="InterPro" id="IPR016562">
    <property type="entry name" value="Proteasome_assmbl_chp_2_euk"/>
</dbReference>
<comment type="similarity">
    <text evidence="3 4">Belongs to the PSMG2 family.</text>
</comment>
<dbReference type="PANTHER" id="PTHR12970:SF1">
    <property type="entry name" value="PROTEASOME ASSEMBLY CHAPERONE 2"/>
    <property type="match status" value="1"/>
</dbReference>
<dbReference type="Proteomes" id="UP000504606">
    <property type="component" value="Unplaced"/>
</dbReference>
<gene>
    <name evidence="6" type="primary">LOC113209884</name>
</gene>
<organism evidence="5 6">
    <name type="scientific">Frankliniella occidentalis</name>
    <name type="common">Western flower thrips</name>
    <name type="synonym">Euthrips occidentalis</name>
    <dbReference type="NCBI Taxonomy" id="133901"/>
    <lineage>
        <taxon>Eukaryota</taxon>
        <taxon>Metazoa</taxon>
        <taxon>Ecdysozoa</taxon>
        <taxon>Arthropoda</taxon>
        <taxon>Hexapoda</taxon>
        <taxon>Insecta</taxon>
        <taxon>Pterygota</taxon>
        <taxon>Neoptera</taxon>
        <taxon>Paraneoptera</taxon>
        <taxon>Thysanoptera</taxon>
        <taxon>Terebrantia</taxon>
        <taxon>Thripoidea</taxon>
        <taxon>Thripidae</taxon>
        <taxon>Frankliniella</taxon>
    </lineage>
</organism>
<evidence type="ECO:0000313" key="5">
    <source>
        <dbReference type="Proteomes" id="UP000504606"/>
    </source>
</evidence>
<keyword evidence="5" id="KW-1185">Reference proteome</keyword>
<dbReference type="InterPro" id="IPR019151">
    <property type="entry name" value="Proteasome_assmbl_chaperone_2"/>
</dbReference>
<dbReference type="GO" id="GO:0000502">
    <property type="term" value="C:proteasome complex"/>
    <property type="evidence" value="ECO:0007669"/>
    <property type="project" value="UniProtKB-KW"/>
</dbReference>
<protein>
    <recommendedName>
        <fullName evidence="1 4">Proteasome assembly chaperone 2</fullName>
    </recommendedName>
</protein>
<sequence>MTDTIEQTSQMFHPIKSFNFKGCTLIIPSVSVGNVGQLCTDLLIQSLGCQKAGYLWHPAILPVVGVDPYRLSSPDLALPAEVFYSKDHNLVILQLRSSVVKKLRKPFLNDLVQWMQSIGVVQVAVLTGSSNEERIDEQITSEPFRYLVGTESNPSLAETFRSLGWIALEKRLHFPALSKLESLEEGNQNIGQVVIPGGGFAKQLITACSEKKLNCVALIKFCSEGDNIPDALVMLNKLNGWLKLLDVDSIGSPKLIYPPSWNHLFGNPPPRQLY</sequence>
<evidence type="ECO:0000256" key="3">
    <source>
        <dbReference type="ARBA" id="ARBA00025745"/>
    </source>
</evidence>
<dbReference type="GeneID" id="113209884"/>
<dbReference type="GO" id="GO:0043248">
    <property type="term" value="P:proteasome assembly"/>
    <property type="evidence" value="ECO:0007669"/>
    <property type="project" value="TreeGrafter"/>
</dbReference>
<dbReference type="PIRSF" id="PIRSF010044">
    <property type="entry name" value="UCP010044"/>
    <property type="match status" value="1"/>
</dbReference>
<dbReference type="OrthoDB" id="10260712at2759"/>
<evidence type="ECO:0000256" key="4">
    <source>
        <dbReference type="PIRNR" id="PIRNR010044"/>
    </source>
</evidence>
<dbReference type="PANTHER" id="PTHR12970">
    <property type="entry name" value="PROTEASOME ASSEMBLY CHAPERONE 2"/>
    <property type="match status" value="1"/>
</dbReference>
<proteinExistence type="inferred from homology"/>
<comment type="function">
    <text evidence="4">Chaperone protein which promotes assembly of the 20S proteasome as part of a heterodimer with PSMG1.</text>
</comment>
<dbReference type="InterPro" id="IPR038389">
    <property type="entry name" value="PSMG2_sf"/>
</dbReference>
<dbReference type="SUPFAM" id="SSF159659">
    <property type="entry name" value="Cgl1923-like"/>
    <property type="match status" value="1"/>
</dbReference>
<dbReference type="AlphaFoldDB" id="A0A6J1SYA0"/>
<accession>A0A6J1SYA0</accession>
<dbReference type="RefSeq" id="XP_026283421.1">
    <property type="nucleotide sequence ID" value="XM_026427636.2"/>
</dbReference>
<dbReference type="Pfam" id="PF09754">
    <property type="entry name" value="PAC2"/>
    <property type="match status" value="1"/>
</dbReference>
<dbReference type="Gene3D" id="3.40.50.10900">
    <property type="entry name" value="PAC-like subunit"/>
    <property type="match status" value="2"/>
</dbReference>
<evidence type="ECO:0000256" key="1">
    <source>
        <dbReference type="ARBA" id="ARBA00019186"/>
    </source>
</evidence>
<evidence type="ECO:0000256" key="2">
    <source>
        <dbReference type="ARBA" id="ARBA00023186"/>
    </source>
</evidence>
<comment type="subunit">
    <text evidence="4">Forms a heterodimer with PSMG1.</text>
</comment>
<dbReference type="GO" id="GO:0005634">
    <property type="term" value="C:nucleus"/>
    <property type="evidence" value="ECO:0007669"/>
    <property type="project" value="TreeGrafter"/>
</dbReference>
<reference evidence="6" key="1">
    <citation type="submission" date="2025-08" db="UniProtKB">
        <authorList>
            <consortium name="RefSeq"/>
        </authorList>
    </citation>
    <scope>IDENTIFICATION</scope>
    <source>
        <tissue evidence="6">Whole organism</tissue>
    </source>
</reference>
<name>A0A6J1SYA0_FRAOC</name>
<dbReference type="GO" id="GO:0005829">
    <property type="term" value="C:cytosol"/>
    <property type="evidence" value="ECO:0007669"/>
    <property type="project" value="TreeGrafter"/>
</dbReference>
<dbReference type="KEGG" id="foc:113209884"/>